<gene>
    <name evidence="3" type="ORF">MENT_LOCUS31985</name>
</gene>
<feature type="coiled-coil region" evidence="1">
    <location>
        <begin position="62"/>
        <end position="89"/>
    </location>
</feature>
<dbReference type="EMBL" id="CAJEWN010000357">
    <property type="protein sequence ID" value="CAD2179943.1"/>
    <property type="molecule type" value="Genomic_DNA"/>
</dbReference>
<keyword evidence="2" id="KW-1133">Transmembrane helix</keyword>
<organism evidence="3 4">
    <name type="scientific">Meloidogyne enterolobii</name>
    <name type="common">Root-knot nematode worm</name>
    <name type="synonym">Meloidogyne mayaguensis</name>
    <dbReference type="NCBI Taxonomy" id="390850"/>
    <lineage>
        <taxon>Eukaryota</taxon>
        <taxon>Metazoa</taxon>
        <taxon>Ecdysozoa</taxon>
        <taxon>Nematoda</taxon>
        <taxon>Chromadorea</taxon>
        <taxon>Rhabditida</taxon>
        <taxon>Tylenchina</taxon>
        <taxon>Tylenchomorpha</taxon>
        <taxon>Tylenchoidea</taxon>
        <taxon>Meloidogynidae</taxon>
        <taxon>Meloidogyninae</taxon>
        <taxon>Meloidogyne</taxon>
    </lineage>
</organism>
<evidence type="ECO:0000313" key="3">
    <source>
        <dbReference type="EMBL" id="CAD2179943.1"/>
    </source>
</evidence>
<evidence type="ECO:0000256" key="2">
    <source>
        <dbReference type="SAM" id="Phobius"/>
    </source>
</evidence>
<keyword evidence="2" id="KW-0472">Membrane</keyword>
<dbReference type="Proteomes" id="UP000580250">
    <property type="component" value="Unassembled WGS sequence"/>
</dbReference>
<protein>
    <submittedName>
        <fullName evidence="3">Uncharacterized protein</fullName>
    </submittedName>
</protein>
<feature type="transmembrane region" description="Helical" evidence="2">
    <location>
        <begin position="118"/>
        <end position="138"/>
    </location>
</feature>
<proteinExistence type="predicted"/>
<evidence type="ECO:0000256" key="1">
    <source>
        <dbReference type="SAM" id="Coils"/>
    </source>
</evidence>
<keyword evidence="2" id="KW-0812">Transmembrane</keyword>
<reference evidence="3 4" key="1">
    <citation type="submission" date="2020-08" db="EMBL/GenBank/DDBJ databases">
        <authorList>
            <person name="Koutsovoulos G."/>
            <person name="Danchin GJ E."/>
        </authorList>
    </citation>
    <scope>NUCLEOTIDE SEQUENCE [LARGE SCALE GENOMIC DNA]</scope>
</reference>
<comment type="caution">
    <text evidence="3">The sequence shown here is derived from an EMBL/GenBank/DDBJ whole genome shotgun (WGS) entry which is preliminary data.</text>
</comment>
<keyword evidence="1" id="KW-0175">Coiled coil</keyword>
<dbReference type="AlphaFoldDB" id="A0A6V7VYL7"/>
<accession>A0A6V7VYL7</accession>
<name>A0A6V7VYL7_MELEN</name>
<evidence type="ECO:0000313" key="4">
    <source>
        <dbReference type="Proteomes" id="UP000580250"/>
    </source>
</evidence>
<sequence>MELHKEDYEKLGKSETYYYHNKNKSLFDALKSYIINLQMLYIDRLSIFDYPNASNENNNKTLSEMRKSLDQQNKTLVETNKKLSEIRQSLSQGYNLIGKNITTPLEFTPRSKQFYNNLLGIISILISLIIGLVLLFLICQIRQFKNYLNQRNTITENQLMTPLQPVEIVEKRRENEENEEATKPLLNL</sequence>